<gene>
    <name evidence="5" type="ORF">SAMD00023353_3300210</name>
</gene>
<dbReference type="OMA" id="WRSAIAI"/>
<dbReference type="PROSITE" id="PS51387">
    <property type="entry name" value="FAD_PCMH"/>
    <property type="match status" value="1"/>
</dbReference>
<evidence type="ECO:0000313" key="5">
    <source>
        <dbReference type="EMBL" id="GAP88681.1"/>
    </source>
</evidence>
<dbReference type="OrthoDB" id="9983560at2759"/>
<reference evidence="5" key="1">
    <citation type="submission" date="2016-03" db="EMBL/GenBank/DDBJ databases">
        <title>Draft genome sequence of Rosellinia necatrix.</title>
        <authorList>
            <person name="Kanematsu S."/>
        </authorList>
    </citation>
    <scope>NUCLEOTIDE SEQUENCE [LARGE SCALE GENOMIC DNA]</scope>
    <source>
        <strain evidence="5">W97</strain>
    </source>
</reference>
<dbReference type="PANTHER" id="PTHR13878:SF91">
    <property type="entry name" value="FAD BINDING DOMAIN PROTEIN (AFU_ORTHOLOGUE AFUA_6G12070)-RELATED"/>
    <property type="match status" value="1"/>
</dbReference>
<proteinExistence type="inferred from homology"/>
<evidence type="ECO:0000256" key="2">
    <source>
        <dbReference type="ARBA" id="ARBA00023002"/>
    </source>
</evidence>
<feature type="chain" id="PRO_5010701563" evidence="3">
    <location>
        <begin position="19"/>
        <end position="575"/>
    </location>
</feature>
<dbReference type="Pfam" id="PF01565">
    <property type="entry name" value="FAD_binding_4"/>
    <property type="match status" value="1"/>
</dbReference>
<evidence type="ECO:0000259" key="4">
    <source>
        <dbReference type="PROSITE" id="PS51387"/>
    </source>
</evidence>
<dbReference type="Gene3D" id="3.30.465.10">
    <property type="match status" value="2"/>
</dbReference>
<keyword evidence="3" id="KW-0732">Signal</keyword>
<dbReference type="GO" id="GO:0071949">
    <property type="term" value="F:FAD binding"/>
    <property type="evidence" value="ECO:0007669"/>
    <property type="project" value="InterPro"/>
</dbReference>
<dbReference type="STRING" id="77044.A0A1W2TKA3"/>
<dbReference type="GO" id="GO:0016491">
    <property type="term" value="F:oxidoreductase activity"/>
    <property type="evidence" value="ECO:0007669"/>
    <property type="project" value="UniProtKB-KW"/>
</dbReference>
<dbReference type="InterPro" id="IPR016169">
    <property type="entry name" value="FAD-bd_PCMH_sub2"/>
</dbReference>
<dbReference type="PANTHER" id="PTHR13878">
    <property type="entry name" value="GULONOLACTONE OXIDASE"/>
    <property type="match status" value="1"/>
</dbReference>
<dbReference type="AlphaFoldDB" id="A0A1W2TKA3"/>
<protein>
    <submittedName>
        <fullName evidence="5">Putative FAD binding domain protein</fullName>
    </submittedName>
</protein>
<name>A0A1W2TKA3_ROSNE</name>
<feature type="domain" description="FAD-binding PCMH-type" evidence="4">
    <location>
        <begin position="112"/>
        <end position="292"/>
    </location>
</feature>
<evidence type="ECO:0000313" key="6">
    <source>
        <dbReference type="Proteomes" id="UP000054516"/>
    </source>
</evidence>
<dbReference type="Pfam" id="PF08031">
    <property type="entry name" value="BBE"/>
    <property type="match status" value="1"/>
</dbReference>
<keyword evidence="2" id="KW-0560">Oxidoreductase</keyword>
<organism evidence="5">
    <name type="scientific">Rosellinia necatrix</name>
    <name type="common">White root-rot fungus</name>
    <dbReference type="NCBI Taxonomy" id="77044"/>
    <lineage>
        <taxon>Eukaryota</taxon>
        <taxon>Fungi</taxon>
        <taxon>Dikarya</taxon>
        <taxon>Ascomycota</taxon>
        <taxon>Pezizomycotina</taxon>
        <taxon>Sordariomycetes</taxon>
        <taxon>Xylariomycetidae</taxon>
        <taxon>Xylariales</taxon>
        <taxon>Xylariaceae</taxon>
        <taxon>Rosellinia</taxon>
    </lineage>
</organism>
<evidence type="ECO:0000256" key="3">
    <source>
        <dbReference type="SAM" id="SignalP"/>
    </source>
</evidence>
<dbReference type="EMBL" id="DF977478">
    <property type="protein sequence ID" value="GAP88681.1"/>
    <property type="molecule type" value="Genomic_DNA"/>
</dbReference>
<accession>A0A1W2TKA3</accession>
<dbReference type="InterPro" id="IPR012951">
    <property type="entry name" value="BBE"/>
</dbReference>
<dbReference type="Proteomes" id="UP000054516">
    <property type="component" value="Unassembled WGS sequence"/>
</dbReference>
<keyword evidence="6" id="KW-1185">Reference proteome</keyword>
<dbReference type="SUPFAM" id="SSF56176">
    <property type="entry name" value="FAD-binding/transporter-associated domain-like"/>
    <property type="match status" value="1"/>
</dbReference>
<dbReference type="InterPro" id="IPR006094">
    <property type="entry name" value="Oxid_FAD_bind_N"/>
</dbReference>
<dbReference type="InterPro" id="IPR036318">
    <property type="entry name" value="FAD-bd_PCMH-like_sf"/>
</dbReference>
<feature type="signal peptide" evidence="3">
    <location>
        <begin position="1"/>
        <end position="18"/>
    </location>
</feature>
<dbReference type="InterPro" id="IPR016166">
    <property type="entry name" value="FAD-bd_PCMH"/>
</dbReference>
<dbReference type="InterPro" id="IPR050432">
    <property type="entry name" value="FAD-linked_Oxidoreductases_BP"/>
</dbReference>
<comment type="similarity">
    <text evidence="1">Belongs to the oxygen-dependent FAD-linked oxidoreductase family.</text>
</comment>
<evidence type="ECO:0000256" key="1">
    <source>
        <dbReference type="ARBA" id="ARBA00005466"/>
    </source>
</evidence>
<sequence length="575" mass="61678">MLLSLAFLLASVAATTCGRKCKNIPGDSNWPSQDEWASLNETIGGNLIATVPLASVCHSQGAFALLNESACDILKGQWDYSEVHFEAPASIMPGWFQESCNPFSPASEPCELGDYASYSISVNSVDDVVAGIRFSRDHNVRLVIKNTGHDATGKSTGRGALSLWMKNLKSRDIIQNYQSSYYTGPAIKLGAGVLGLEAYETADAESYRIAGGNCPSVGIVGGYTQGGGHSQMGSVYGMAADNILEWEVVTADGTHLTATPSNNNSDLYWALSGGGGGTYGVVVSMTTRLHADGPIGGGYLTFDNQTVGTDTFWHAVGLFNSKLPGMLDAGNTTIAYSLASNTFGIYNIASDGRDAEEVRAILQPFLDDLESLGVPYNCTTHQSATFLEHLRRDYGPFPNGPFTTSGILGGRLIPRSVLLETSGNDDITQILRDTASGADYAILMQSLDVESPPVAQVSDNAVLPAWRQTAVQLILSAAWDWSVPRAEMARREGVVADELIPRLVQATPGSGAYLNEANMRQVDWQDAFFGPNYGRLLDIKNKYDPESLFYATQAVGSEAWAEDAQGRLCRPARAR</sequence>